<evidence type="ECO:0000256" key="9">
    <source>
        <dbReference type="ARBA" id="ARBA00023136"/>
    </source>
</evidence>
<protein>
    <submittedName>
        <fullName evidence="12">Protein TonB</fullName>
    </submittedName>
</protein>
<comment type="similarity">
    <text evidence="2">Belongs to the TonB family.</text>
</comment>
<keyword evidence="9" id="KW-0472">Membrane</keyword>
<dbReference type="GO" id="GO:0015031">
    <property type="term" value="P:protein transport"/>
    <property type="evidence" value="ECO:0007669"/>
    <property type="project" value="UniProtKB-KW"/>
</dbReference>
<dbReference type="Gene3D" id="3.30.1150.10">
    <property type="match status" value="1"/>
</dbReference>
<evidence type="ECO:0000256" key="10">
    <source>
        <dbReference type="SAM" id="MobiDB-lite"/>
    </source>
</evidence>
<dbReference type="AlphaFoldDB" id="A0A1I5I773"/>
<dbReference type="EMBL" id="FOVR01000008">
    <property type="protein sequence ID" value="SFO56000.1"/>
    <property type="molecule type" value="Genomic_DNA"/>
</dbReference>
<dbReference type="GO" id="GO:0098797">
    <property type="term" value="C:plasma membrane protein complex"/>
    <property type="evidence" value="ECO:0007669"/>
    <property type="project" value="TreeGrafter"/>
</dbReference>
<evidence type="ECO:0000256" key="2">
    <source>
        <dbReference type="ARBA" id="ARBA00006555"/>
    </source>
</evidence>
<evidence type="ECO:0000256" key="1">
    <source>
        <dbReference type="ARBA" id="ARBA00004383"/>
    </source>
</evidence>
<keyword evidence="6" id="KW-0812">Transmembrane</keyword>
<dbReference type="GO" id="GO:0031992">
    <property type="term" value="F:energy transducer activity"/>
    <property type="evidence" value="ECO:0007669"/>
    <property type="project" value="TreeGrafter"/>
</dbReference>
<organism evidence="12 13">
    <name type="scientific">Cohaesibacter marisflavi</name>
    <dbReference type="NCBI Taxonomy" id="655353"/>
    <lineage>
        <taxon>Bacteria</taxon>
        <taxon>Pseudomonadati</taxon>
        <taxon>Pseudomonadota</taxon>
        <taxon>Alphaproteobacteria</taxon>
        <taxon>Hyphomicrobiales</taxon>
        <taxon>Cohaesibacteraceae</taxon>
    </lineage>
</organism>
<dbReference type="PROSITE" id="PS52015">
    <property type="entry name" value="TONB_CTD"/>
    <property type="match status" value="1"/>
</dbReference>
<feature type="region of interest" description="Disordered" evidence="10">
    <location>
        <begin position="60"/>
        <end position="79"/>
    </location>
</feature>
<reference evidence="12 13" key="1">
    <citation type="submission" date="2016-10" db="EMBL/GenBank/DDBJ databases">
        <authorList>
            <person name="de Groot N.N."/>
        </authorList>
    </citation>
    <scope>NUCLEOTIDE SEQUENCE [LARGE SCALE GENOMIC DNA]</scope>
    <source>
        <strain evidence="12 13">CGMCC 1.9157</strain>
    </source>
</reference>
<dbReference type="Proteomes" id="UP000199236">
    <property type="component" value="Unassembled WGS sequence"/>
</dbReference>
<dbReference type="PANTHER" id="PTHR33446">
    <property type="entry name" value="PROTEIN TONB-RELATED"/>
    <property type="match status" value="1"/>
</dbReference>
<evidence type="ECO:0000256" key="7">
    <source>
        <dbReference type="ARBA" id="ARBA00022927"/>
    </source>
</evidence>
<evidence type="ECO:0000313" key="13">
    <source>
        <dbReference type="Proteomes" id="UP000199236"/>
    </source>
</evidence>
<keyword evidence="3" id="KW-0813">Transport</keyword>
<evidence type="ECO:0000259" key="11">
    <source>
        <dbReference type="PROSITE" id="PS52015"/>
    </source>
</evidence>
<evidence type="ECO:0000256" key="5">
    <source>
        <dbReference type="ARBA" id="ARBA00022519"/>
    </source>
</evidence>
<dbReference type="STRING" id="655353.SAMN04488056_10870"/>
<accession>A0A1I5I773</accession>
<evidence type="ECO:0000256" key="3">
    <source>
        <dbReference type="ARBA" id="ARBA00022448"/>
    </source>
</evidence>
<dbReference type="SUPFAM" id="SSF74653">
    <property type="entry name" value="TolA/TonB C-terminal domain"/>
    <property type="match status" value="1"/>
</dbReference>
<evidence type="ECO:0000313" key="12">
    <source>
        <dbReference type="EMBL" id="SFO56000.1"/>
    </source>
</evidence>
<evidence type="ECO:0000256" key="4">
    <source>
        <dbReference type="ARBA" id="ARBA00022475"/>
    </source>
</evidence>
<name>A0A1I5I773_9HYPH</name>
<dbReference type="PANTHER" id="PTHR33446:SF2">
    <property type="entry name" value="PROTEIN TONB"/>
    <property type="match status" value="1"/>
</dbReference>
<proteinExistence type="inferred from homology"/>
<evidence type="ECO:0000256" key="6">
    <source>
        <dbReference type="ARBA" id="ARBA00022692"/>
    </source>
</evidence>
<dbReference type="InterPro" id="IPR037682">
    <property type="entry name" value="TonB_C"/>
</dbReference>
<keyword evidence="7" id="KW-0653">Protein transport</keyword>
<evidence type="ECO:0000256" key="8">
    <source>
        <dbReference type="ARBA" id="ARBA00022989"/>
    </source>
</evidence>
<dbReference type="InterPro" id="IPR006260">
    <property type="entry name" value="TonB/TolA_C"/>
</dbReference>
<keyword evidence="8" id="KW-1133">Transmembrane helix</keyword>
<dbReference type="InterPro" id="IPR051045">
    <property type="entry name" value="TonB-dependent_transducer"/>
</dbReference>
<dbReference type="GO" id="GO:0055085">
    <property type="term" value="P:transmembrane transport"/>
    <property type="evidence" value="ECO:0007669"/>
    <property type="project" value="InterPro"/>
</dbReference>
<keyword evidence="13" id="KW-1185">Reference proteome</keyword>
<dbReference type="OrthoDB" id="8448705at2"/>
<sequence>MRLSGLSLFILLSLLVHGLGAWLLLDAPQEFREERGAGATALEVGSLFDSVAQDAVEPTRVEEVSESQRPVDPVEPVEPREVVAEQARPAVEPIKAQEMAAVTPDAVLENQIQDLTANDALDSPDIVKAEAIEPVDTDEAPVLKDASVVVPRQIVEESKIGPDPVKTVEARPVQATAQVIERLPQPKVRPPAPKQVAAKPAEKQQKARKATVASRKGGSVANSKGRAGATGGNGGRSTTSNGDALTSNYKGKVRSEVARKKRYPNAARRRGETGTAVIRFVVARNGAMSGLQLVRSSGSDTLDKAALKMAQRAAPFPDIPAGTGKSQIRFTLPVSFSR</sequence>
<dbReference type="NCBIfam" id="TIGR01352">
    <property type="entry name" value="tonB_Cterm"/>
    <property type="match status" value="1"/>
</dbReference>
<dbReference type="Pfam" id="PF03544">
    <property type="entry name" value="TonB_C"/>
    <property type="match status" value="1"/>
</dbReference>
<gene>
    <name evidence="12" type="ORF">SAMN04488056_10870</name>
</gene>
<dbReference type="RefSeq" id="WP_090073635.1">
    <property type="nucleotide sequence ID" value="NZ_FOVR01000008.1"/>
</dbReference>
<keyword evidence="5" id="KW-0997">Cell inner membrane</keyword>
<keyword evidence="4" id="KW-1003">Cell membrane</keyword>
<feature type="domain" description="TonB C-terminal" evidence="11">
    <location>
        <begin position="248"/>
        <end position="338"/>
    </location>
</feature>
<feature type="region of interest" description="Disordered" evidence="10">
    <location>
        <begin position="181"/>
        <end position="257"/>
    </location>
</feature>
<comment type="subcellular location">
    <subcellularLocation>
        <location evidence="1">Cell inner membrane</location>
        <topology evidence="1">Single-pass membrane protein</topology>
        <orientation evidence="1">Periplasmic side</orientation>
    </subcellularLocation>
</comment>